<gene>
    <name evidence="1" type="ORF">HYALB_00003614</name>
</gene>
<dbReference type="Proteomes" id="UP000701801">
    <property type="component" value="Unassembled WGS sequence"/>
</dbReference>
<name>A0A9N9LWG9_9HELO</name>
<keyword evidence="2" id="KW-1185">Reference proteome</keyword>
<evidence type="ECO:0000313" key="2">
    <source>
        <dbReference type="Proteomes" id="UP000701801"/>
    </source>
</evidence>
<dbReference type="AlphaFoldDB" id="A0A9N9LWG9"/>
<dbReference type="EMBL" id="CAJVRM010000574">
    <property type="protein sequence ID" value="CAG8982178.1"/>
    <property type="molecule type" value="Genomic_DNA"/>
</dbReference>
<protein>
    <submittedName>
        <fullName evidence="1">Uncharacterized protein</fullName>
    </submittedName>
</protein>
<accession>A0A9N9LWG9</accession>
<evidence type="ECO:0000313" key="1">
    <source>
        <dbReference type="EMBL" id="CAG8982178.1"/>
    </source>
</evidence>
<dbReference type="OrthoDB" id="10552005at2759"/>
<reference evidence="1" key="1">
    <citation type="submission" date="2021-07" db="EMBL/GenBank/DDBJ databases">
        <authorList>
            <person name="Durling M."/>
        </authorList>
    </citation>
    <scope>NUCLEOTIDE SEQUENCE</scope>
</reference>
<organism evidence="1 2">
    <name type="scientific">Hymenoscyphus albidus</name>
    <dbReference type="NCBI Taxonomy" id="595503"/>
    <lineage>
        <taxon>Eukaryota</taxon>
        <taxon>Fungi</taxon>
        <taxon>Dikarya</taxon>
        <taxon>Ascomycota</taxon>
        <taxon>Pezizomycotina</taxon>
        <taxon>Leotiomycetes</taxon>
        <taxon>Helotiales</taxon>
        <taxon>Helotiaceae</taxon>
        <taxon>Hymenoscyphus</taxon>
    </lineage>
</organism>
<comment type="caution">
    <text evidence="1">The sequence shown here is derived from an EMBL/GenBank/DDBJ whole genome shotgun (WGS) entry which is preliminary data.</text>
</comment>
<proteinExistence type="predicted"/>
<sequence length="69" mass="7912">MEYEANAPALIYISLDSIDRGIAAEGGGYTEMENMEGEDCLHEVEKLCFEKLEQRLRGDREMSRHTMVE</sequence>